<dbReference type="InterPro" id="IPR042470">
    <property type="entry name" value="RMI1_N_C_sf"/>
</dbReference>
<dbReference type="InterPro" id="IPR049363">
    <property type="entry name" value="RMI1_N"/>
</dbReference>
<keyword evidence="5" id="KW-0539">Nucleus</keyword>
<organism evidence="11 12">
    <name type="scientific">Clupea harengus</name>
    <name type="common">Atlantic herring</name>
    <dbReference type="NCBI Taxonomy" id="7950"/>
    <lineage>
        <taxon>Eukaryota</taxon>
        <taxon>Metazoa</taxon>
        <taxon>Chordata</taxon>
        <taxon>Craniata</taxon>
        <taxon>Vertebrata</taxon>
        <taxon>Euteleostomi</taxon>
        <taxon>Actinopterygii</taxon>
        <taxon>Neopterygii</taxon>
        <taxon>Teleostei</taxon>
        <taxon>Clupei</taxon>
        <taxon>Clupeiformes</taxon>
        <taxon>Clupeoidei</taxon>
        <taxon>Clupeidae</taxon>
        <taxon>Clupea</taxon>
    </lineage>
</organism>
<dbReference type="GO" id="GO:0000712">
    <property type="term" value="P:resolution of meiotic recombination intermediates"/>
    <property type="evidence" value="ECO:0007669"/>
    <property type="project" value="TreeGrafter"/>
</dbReference>
<evidence type="ECO:0000256" key="3">
    <source>
        <dbReference type="ARBA" id="ARBA00018987"/>
    </source>
</evidence>
<dbReference type="KEGG" id="char:105894376"/>
<evidence type="ECO:0000313" key="12">
    <source>
        <dbReference type="RefSeq" id="XP_031426876.1"/>
    </source>
</evidence>
<dbReference type="GO" id="GO:0006260">
    <property type="term" value="P:DNA replication"/>
    <property type="evidence" value="ECO:0007669"/>
    <property type="project" value="UniProtKB-KW"/>
</dbReference>
<dbReference type="GO" id="GO:0000724">
    <property type="term" value="P:double-strand break repair via homologous recombination"/>
    <property type="evidence" value="ECO:0007669"/>
    <property type="project" value="TreeGrafter"/>
</dbReference>
<dbReference type="GeneID" id="105894376"/>
<dbReference type="InterPro" id="IPR032199">
    <property type="entry name" value="RMI1_C"/>
</dbReference>
<comment type="function">
    <text evidence="6">Essential component of the RMI complex, a complex that plays an important role in the processing of homologous recombination intermediates to limit DNA crossover formation in cells. Promotes TOP3A binding to double Holliday junctions (DHJ) and hence stimulates TOP3A-mediated dissolution. Required for BLM phosphorylation during mitosis. Within the BLM complex, required for BLM and TOP3A stability.</text>
</comment>
<accession>A0A6P8FTU8</accession>
<evidence type="ECO:0000259" key="8">
    <source>
        <dbReference type="Pfam" id="PF08585"/>
    </source>
</evidence>
<dbReference type="RefSeq" id="XP_031426876.1">
    <property type="nucleotide sequence ID" value="XM_031571016.1"/>
</dbReference>
<name>A0A6P8FTU8_CLUHA</name>
<dbReference type="Gene3D" id="2.40.50.510">
    <property type="match status" value="1"/>
</dbReference>
<feature type="compositionally biased region" description="Acidic residues" evidence="7">
    <location>
        <begin position="307"/>
        <end position="322"/>
    </location>
</feature>
<feature type="compositionally biased region" description="Low complexity" evidence="7">
    <location>
        <begin position="279"/>
        <end position="293"/>
    </location>
</feature>
<dbReference type="Proteomes" id="UP000515152">
    <property type="component" value="Chromosome 7"/>
</dbReference>
<protein>
    <recommendedName>
        <fullName evidence="3">RecQ-mediated genome instability protein 1</fullName>
    </recommendedName>
</protein>
<dbReference type="CTD" id="80010"/>
<comment type="subcellular location">
    <subcellularLocation>
        <location evidence="1">Nucleus</location>
    </subcellularLocation>
</comment>
<feature type="region of interest" description="Disordered" evidence="7">
    <location>
        <begin position="258"/>
        <end position="420"/>
    </location>
</feature>
<feature type="compositionally biased region" description="Polar residues" evidence="7">
    <location>
        <begin position="387"/>
        <end position="398"/>
    </location>
</feature>
<dbReference type="PANTHER" id="PTHR14790">
    <property type="entry name" value="RECQ-MEDIATED GENOME INSTABILITY PROTEIN 1 RMI1"/>
    <property type="match status" value="1"/>
</dbReference>
<evidence type="ECO:0000256" key="4">
    <source>
        <dbReference type="ARBA" id="ARBA00022705"/>
    </source>
</evidence>
<dbReference type="GO" id="GO:0000166">
    <property type="term" value="F:nucleotide binding"/>
    <property type="evidence" value="ECO:0007669"/>
    <property type="project" value="InterPro"/>
</dbReference>
<evidence type="ECO:0000256" key="6">
    <source>
        <dbReference type="ARBA" id="ARBA00024977"/>
    </source>
</evidence>
<dbReference type="InterPro" id="IPR013894">
    <property type="entry name" value="RMI1_OB"/>
</dbReference>
<dbReference type="FunFam" id="1.10.8.1020:FF:000001">
    <property type="entry name" value="RecQ-mediated genome instability protein 1"/>
    <property type="match status" value="1"/>
</dbReference>
<evidence type="ECO:0000256" key="1">
    <source>
        <dbReference type="ARBA" id="ARBA00004123"/>
    </source>
</evidence>
<dbReference type="SMART" id="SM01161">
    <property type="entry name" value="DUF1767"/>
    <property type="match status" value="1"/>
</dbReference>
<feature type="region of interest" description="Disordered" evidence="7">
    <location>
        <begin position="214"/>
        <end position="241"/>
    </location>
</feature>
<keyword evidence="4" id="KW-0235">DNA replication</keyword>
<feature type="compositionally biased region" description="Polar residues" evidence="7">
    <location>
        <begin position="324"/>
        <end position="334"/>
    </location>
</feature>
<dbReference type="FunFam" id="2.40.50.770:FF:000002">
    <property type="entry name" value="recQ-mediated genome instability protein 1"/>
    <property type="match status" value="1"/>
</dbReference>
<dbReference type="Gene3D" id="2.40.50.770">
    <property type="entry name" value="RecQ-mediated genome instability protein Rmi1, C-terminal domain"/>
    <property type="match status" value="1"/>
</dbReference>
<evidence type="ECO:0000259" key="9">
    <source>
        <dbReference type="Pfam" id="PF16099"/>
    </source>
</evidence>
<evidence type="ECO:0000256" key="7">
    <source>
        <dbReference type="SAM" id="MobiDB-lite"/>
    </source>
</evidence>
<evidence type="ECO:0000256" key="2">
    <source>
        <dbReference type="ARBA" id="ARBA00006395"/>
    </source>
</evidence>
<dbReference type="GO" id="GO:0016604">
    <property type="term" value="C:nuclear body"/>
    <property type="evidence" value="ECO:0007669"/>
    <property type="project" value="TreeGrafter"/>
</dbReference>
<feature type="domain" description="RMI1 N-terminal" evidence="10">
    <location>
        <begin position="13"/>
        <end position="62"/>
    </location>
</feature>
<feature type="domain" description="RecQ mediated genome instability protein 1 OB-fold" evidence="8">
    <location>
        <begin position="68"/>
        <end position="202"/>
    </location>
</feature>
<proteinExistence type="inferred from homology"/>
<evidence type="ECO:0000259" key="10">
    <source>
        <dbReference type="Pfam" id="PF21000"/>
    </source>
</evidence>
<comment type="similarity">
    <text evidence="2">Belongs to the RMI1 family.</text>
</comment>
<dbReference type="InterPro" id="IPR044881">
    <property type="entry name" value="RMI1_N_N_sf"/>
</dbReference>
<dbReference type="Pfam" id="PF16099">
    <property type="entry name" value="RMI1_C"/>
    <property type="match status" value="1"/>
</dbReference>
<dbReference type="PANTHER" id="PTHR14790:SF15">
    <property type="entry name" value="RECQ-MEDIATED GENOME INSTABILITY PROTEIN 1"/>
    <property type="match status" value="1"/>
</dbReference>
<dbReference type="AlphaFoldDB" id="A0A6P8FTU8"/>
<dbReference type="Pfam" id="PF21000">
    <property type="entry name" value="RMI1_N_N"/>
    <property type="match status" value="1"/>
</dbReference>
<reference evidence="12" key="1">
    <citation type="submission" date="2025-08" db="UniProtKB">
        <authorList>
            <consortium name="RefSeq"/>
        </authorList>
    </citation>
    <scope>IDENTIFICATION</scope>
</reference>
<sequence>MAPDTVQTVHSWLRSRWQVCVPEGWLQACVEWLQQEAGGRPLALAQLQQQAFEQWLQTDLRSLGMSSLPASVSEAVKTVLQGNVCVQLDSLQDVSQPAYTQLQRLRGNDRANDQVGDFTQVTQRPWEAAPTRMLMLQLTDGVQSAQAMEHKPVPQLNTGLPAGTKLLLRGPITCRLGVLLLGPQNVQVLGGEVEELLHTNTQAGVLSRALGLPEAEPAAEEADGVSQERPEEAATGAEEDLDDMELMASLEAVEEGSLDSGYRSASVLSSAPSGPSGYRSASVLSSGPSRPSSQQHVPLEDSAWGSPEEDFPDDDIPLDELDSVLSQQHVSQEAGQGDVLSPPEPTLTISPQLSALRPSAYTPSPQQEHPSRPAPSQPAPLRAAYTPSPQQELSSRPAPSQPAPLRADRGSDTVSEAEQAVGWDSPPFSYLLNLQLSGNGGTPREVRVHAFVVTLKGSMRSAGGHWSLDVCISDGSAYVDAEMGDGVLAELIGFSAAEARALRRTPEGQAQVNLGIQRCQRALVDMCGIMTLRTDPQQARPLVLGVKSATQSDCLALQQRVELRRAHR</sequence>
<evidence type="ECO:0000256" key="5">
    <source>
        <dbReference type="ARBA" id="ARBA00023242"/>
    </source>
</evidence>
<gene>
    <name evidence="12" type="primary">rmi1</name>
</gene>
<dbReference type="Gene3D" id="1.10.8.1020">
    <property type="entry name" value="RecQ-mediated genome instability protein 1, N-terminal domain"/>
    <property type="match status" value="1"/>
</dbReference>
<evidence type="ECO:0000313" key="11">
    <source>
        <dbReference type="Proteomes" id="UP000515152"/>
    </source>
</evidence>
<dbReference type="GO" id="GO:0031422">
    <property type="term" value="C:RecQ family helicase-topoisomerase III complex"/>
    <property type="evidence" value="ECO:0007669"/>
    <property type="project" value="TreeGrafter"/>
</dbReference>
<dbReference type="OrthoDB" id="341511at2759"/>
<keyword evidence="11" id="KW-1185">Reference proteome</keyword>
<dbReference type="Pfam" id="PF08585">
    <property type="entry name" value="RMI1_N_C"/>
    <property type="match status" value="1"/>
</dbReference>
<feature type="domain" description="RecQ-mediated genome instability protein 1 C-terminal OB-fold" evidence="9">
    <location>
        <begin position="425"/>
        <end position="561"/>
    </location>
</feature>